<gene>
    <name evidence="2" type="ORF">C1SCF055_LOCUS11535</name>
</gene>
<dbReference type="EMBL" id="CAMXCT020000849">
    <property type="protein sequence ID" value="CAL1137350.1"/>
    <property type="molecule type" value="Genomic_DNA"/>
</dbReference>
<keyword evidence="4" id="KW-0808">Transferase</keyword>
<evidence type="ECO:0000313" key="4">
    <source>
        <dbReference type="EMBL" id="CAL4771287.1"/>
    </source>
</evidence>
<evidence type="ECO:0000256" key="1">
    <source>
        <dbReference type="SAM" id="MobiDB-lite"/>
    </source>
</evidence>
<feature type="compositionally biased region" description="Basic residues" evidence="1">
    <location>
        <begin position="1"/>
        <end position="18"/>
    </location>
</feature>
<dbReference type="Proteomes" id="UP001152797">
    <property type="component" value="Unassembled WGS sequence"/>
</dbReference>
<dbReference type="AlphaFoldDB" id="A0A9P1FRC5"/>
<evidence type="ECO:0000313" key="3">
    <source>
        <dbReference type="EMBL" id="CAL1137350.1"/>
    </source>
</evidence>
<reference evidence="2" key="1">
    <citation type="submission" date="2022-10" db="EMBL/GenBank/DDBJ databases">
        <authorList>
            <person name="Chen Y."/>
            <person name="Dougan E. K."/>
            <person name="Chan C."/>
            <person name="Rhodes N."/>
            <person name="Thang M."/>
        </authorList>
    </citation>
    <scope>NUCLEOTIDE SEQUENCE</scope>
</reference>
<evidence type="ECO:0000313" key="5">
    <source>
        <dbReference type="Proteomes" id="UP001152797"/>
    </source>
</evidence>
<comment type="caution">
    <text evidence="2">The sequence shown here is derived from an EMBL/GenBank/DDBJ whole genome shotgun (WGS) entry which is preliminary data.</text>
</comment>
<sequence>MAPGRAAKKPRITRRKRPAAAPDRNAAVAPEPLAAGQLVFQEDALVAAQALRRAEDFVAQQPLFCANCCGPCGSLLVDLSLANHTIHRAELLNVVRTSARDGDVQRLQRWLDFATKRAGLPQVPGAPEAPGLHVMDVPDTSPQADLCFCSLDCRNTFPPEMCMEKSPLLSAANKLIATAALLPGGNGLRSKDEFMTLLQPLLQCVRGRSRLSFSQSMLEGCHRRLIGVLAERIPGTKAMARKAARALVAPELYSRIVASLDTRSWSLNGETLPSRLGQYCESAFAPGSAMAPALQSEAAQVLGPVLDDLLQLQEELSESSAEEVELVVPLPQTNEAKKSSVVFWPKLLSDEEIDQILQFSAKMRGESEAQWSTCYLQSGGAHGSLQPILKKLKDLALHVDARPGGWKRLHGDLHTRLRSRCVEHHSVTTGGALPDPTHFDGGSLFTIDVMLNTPGVDFQGGEFCTMESDDTLHPHHFGKGDALVFLSHKAHCVQPVTSGLRQTLVMELWEGEERCCNHRCQQRWGPCTGSSSTAPSLQRLREEGPNLFAATAFDGVAFFPSLGRILRQSAKRRKAEANVEVLFEEVKPKAFVRTTRKIRKGEMLVLK</sequence>
<accession>A0A9P1FRC5</accession>
<name>A0A9P1FRC5_9DINO</name>
<organism evidence="2">
    <name type="scientific">Cladocopium goreaui</name>
    <dbReference type="NCBI Taxonomy" id="2562237"/>
    <lineage>
        <taxon>Eukaryota</taxon>
        <taxon>Sar</taxon>
        <taxon>Alveolata</taxon>
        <taxon>Dinophyceae</taxon>
        <taxon>Suessiales</taxon>
        <taxon>Symbiodiniaceae</taxon>
        <taxon>Cladocopium</taxon>
    </lineage>
</organism>
<dbReference type="EMBL" id="CAMXCT010000849">
    <property type="protein sequence ID" value="CAI3983975.1"/>
    <property type="molecule type" value="Genomic_DNA"/>
</dbReference>
<protein>
    <submittedName>
        <fullName evidence="4">cGMP-dependent protein kinase, isozyme 2 forms cD5/T2</fullName>
    </submittedName>
</protein>
<keyword evidence="5" id="KW-1185">Reference proteome</keyword>
<dbReference type="Gene3D" id="2.60.120.620">
    <property type="entry name" value="q2cbj1_9rhob like domain"/>
    <property type="match status" value="1"/>
</dbReference>
<dbReference type="OrthoDB" id="407955at2759"/>
<dbReference type="GO" id="GO:0016301">
    <property type="term" value="F:kinase activity"/>
    <property type="evidence" value="ECO:0007669"/>
    <property type="project" value="UniProtKB-KW"/>
</dbReference>
<evidence type="ECO:0000313" key="2">
    <source>
        <dbReference type="EMBL" id="CAI3983975.1"/>
    </source>
</evidence>
<reference evidence="3" key="2">
    <citation type="submission" date="2024-04" db="EMBL/GenBank/DDBJ databases">
        <authorList>
            <person name="Chen Y."/>
            <person name="Shah S."/>
            <person name="Dougan E. K."/>
            <person name="Thang M."/>
            <person name="Chan C."/>
        </authorList>
    </citation>
    <scope>NUCLEOTIDE SEQUENCE [LARGE SCALE GENOMIC DNA]</scope>
</reference>
<proteinExistence type="predicted"/>
<dbReference type="EMBL" id="CAMXCT030000849">
    <property type="protein sequence ID" value="CAL4771287.1"/>
    <property type="molecule type" value="Genomic_DNA"/>
</dbReference>
<keyword evidence="4" id="KW-0418">Kinase</keyword>
<feature type="region of interest" description="Disordered" evidence="1">
    <location>
        <begin position="1"/>
        <end position="26"/>
    </location>
</feature>